<dbReference type="GO" id="GO:0032484">
    <property type="term" value="P:Ral protein signal transduction"/>
    <property type="evidence" value="ECO:0007669"/>
    <property type="project" value="TreeGrafter"/>
</dbReference>
<evidence type="ECO:0000256" key="2">
    <source>
        <dbReference type="ARBA" id="ARBA00022741"/>
    </source>
</evidence>
<dbReference type="PANTHER" id="PTHR46152">
    <property type="entry name" value="NF-KAPPA-B INHIBITOR-INTERACTING RAS-LIKE PROTEIN"/>
    <property type="match status" value="1"/>
</dbReference>
<evidence type="ECO:0000313" key="6">
    <source>
        <dbReference type="Proteomes" id="UP000502823"/>
    </source>
</evidence>
<evidence type="ECO:0000313" key="5">
    <source>
        <dbReference type="EMBL" id="GFG38228.1"/>
    </source>
</evidence>
<dbReference type="InParanoid" id="A0A6L2Q646"/>
<accession>A0A6L2Q646</accession>
<dbReference type="InterPro" id="IPR027417">
    <property type="entry name" value="P-loop_NTPase"/>
</dbReference>
<dbReference type="EMBL" id="BLKM01000763">
    <property type="protein sequence ID" value="GFG38228.1"/>
    <property type="molecule type" value="Genomic_DNA"/>
</dbReference>
<evidence type="ECO:0000256" key="4">
    <source>
        <dbReference type="SAM" id="MobiDB-lite"/>
    </source>
</evidence>
<name>A0A6L2Q646_COPFO</name>
<sequence length="240" mass="27222">MGDSRHDSKTYSVHETHRRQRRLEGFSSPPFGCSHHVTCHCATLNVTDNLLHVMRVIAYRRQGSAPMFTGAEEHGELQSTIEDIYVASIETDRGTREKVRFYDTAGLDSGKEQNQLARQYLGLTDGYILIYDPDRPESLDALVMVKKDIDRNRDKKEVTVIVLGNRMKPASMGSLENTASKATHWTAREKIRHYEVNAMDRTTLYEPFVHLASKLNPPPNKSTFAQLSMVRKSVGRPDTS</sequence>
<feature type="compositionally biased region" description="Basic and acidic residues" evidence="4">
    <location>
        <begin position="1"/>
        <end position="15"/>
    </location>
</feature>
<feature type="region of interest" description="Disordered" evidence="4">
    <location>
        <begin position="1"/>
        <end position="22"/>
    </location>
</feature>
<dbReference type="PANTHER" id="PTHR46152:SF3">
    <property type="entry name" value="NF-KAPPA-B INHIBITOR-INTERACTING RAS-LIKE PROTEIN"/>
    <property type="match status" value="1"/>
</dbReference>
<dbReference type="FunCoup" id="A0A6L2Q646">
    <property type="interactions" value="36"/>
</dbReference>
<dbReference type="Proteomes" id="UP000502823">
    <property type="component" value="Unassembled WGS sequence"/>
</dbReference>
<evidence type="ECO:0008006" key="7">
    <source>
        <dbReference type="Google" id="ProtNLM"/>
    </source>
</evidence>
<dbReference type="Gene3D" id="3.40.50.300">
    <property type="entry name" value="P-loop containing nucleotide triphosphate hydrolases"/>
    <property type="match status" value="1"/>
</dbReference>
<comment type="caution">
    <text evidence="5">The sequence shown here is derived from an EMBL/GenBank/DDBJ whole genome shotgun (WGS) entry which is preliminary data.</text>
</comment>
<keyword evidence="6" id="KW-1185">Reference proteome</keyword>
<dbReference type="CDD" id="cd00882">
    <property type="entry name" value="Ras_like_GTPase"/>
    <property type="match status" value="1"/>
</dbReference>
<dbReference type="SUPFAM" id="SSF52540">
    <property type="entry name" value="P-loop containing nucleoside triphosphate hydrolases"/>
    <property type="match status" value="1"/>
</dbReference>
<evidence type="ECO:0000256" key="3">
    <source>
        <dbReference type="ARBA" id="ARBA00023134"/>
    </source>
</evidence>
<dbReference type="PROSITE" id="PS51419">
    <property type="entry name" value="RAB"/>
    <property type="match status" value="1"/>
</dbReference>
<evidence type="ECO:0000256" key="1">
    <source>
        <dbReference type="ARBA" id="ARBA00008094"/>
    </source>
</evidence>
<dbReference type="InterPro" id="IPR001806">
    <property type="entry name" value="Small_GTPase"/>
</dbReference>
<dbReference type="GO" id="GO:0043124">
    <property type="term" value="P:negative regulation of canonical NF-kappaB signal transduction"/>
    <property type="evidence" value="ECO:0007669"/>
    <property type="project" value="InterPro"/>
</dbReference>
<dbReference type="AlphaFoldDB" id="A0A6L2Q646"/>
<keyword evidence="2" id="KW-0547">Nucleotide-binding</keyword>
<dbReference type="OrthoDB" id="10002389at2759"/>
<gene>
    <name evidence="5" type="ORF">Cfor_12222</name>
</gene>
<organism evidence="5 6">
    <name type="scientific">Coptotermes formosanus</name>
    <name type="common">Formosan subterranean termite</name>
    <dbReference type="NCBI Taxonomy" id="36987"/>
    <lineage>
        <taxon>Eukaryota</taxon>
        <taxon>Metazoa</taxon>
        <taxon>Ecdysozoa</taxon>
        <taxon>Arthropoda</taxon>
        <taxon>Hexapoda</taxon>
        <taxon>Insecta</taxon>
        <taxon>Pterygota</taxon>
        <taxon>Neoptera</taxon>
        <taxon>Polyneoptera</taxon>
        <taxon>Dictyoptera</taxon>
        <taxon>Blattodea</taxon>
        <taxon>Blattoidea</taxon>
        <taxon>Termitoidae</taxon>
        <taxon>Rhinotermitidae</taxon>
        <taxon>Coptotermes</taxon>
    </lineage>
</organism>
<protein>
    <recommendedName>
        <fullName evidence="7">NF-kappa-B inhibitor-interacting Ras-like protein</fullName>
    </recommendedName>
</protein>
<reference evidence="6" key="1">
    <citation type="submission" date="2020-01" db="EMBL/GenBank/DDBJ databases">
        <title>Draft genome sequence of the Termite Coptotermes fromosanus.</title>
        <authorList>
            <person name="Itakura S."/>
            <person name="Yosikawa Y."/>
            <person name="Umezawa K."/>
        </authorList>
    </citation>
    <scope>NUCLEOTIDE SEQUENCE [LARGE SCALE GENOMIC DNA]</scope>
</reference>
<dbReference type="GO" id="GO:0003924">
    <property type="term" value="F:GTPase activity"/>
    <property type="evidence" value="ECO:0007669"/>
    <property type="project" value="InterPro"/>
</dbReference>
<comment type="similarity">
    <text evidence="1">Belongs to the small GTPase superfamily. Ras family. KappaB-Ras subfamily.</text>
</comment>
<dbReference type="Pfam" id="PF00071">
    <property type="entry name" value="Ras"/>
    <property type="match status" value="1"/>
</dbReference>
<keyword evidence="3" id="KW-0342">GTP-binding</keyword>
<proteinExistence type="inferred from homology"/>
<dbReference type="GO" id="GO:0032794">
    <property type="term" value="F:GTPase activating protein binding"/>
    <property type="evidence" value="ECO:0007669"/>
    <property type="project" value="TreeGrafter"/>
</dbReference>
<dbReference type="InterPro" id="IPR042227">
    <property type="entry name" value="KBRS"/>
</dbReference>
<dbReference type="GO" id="GO:0005525">
    <property type="term" value="F:GTP binding"/>
    <property type="evidence" value="ECO:0007669"/>
    <property type="project" value="UniProtKB-KW"/>
</dbReference>